<dbReference type="Pfam" id="PF01654">
    <property type="entry name" value="Cyt_bd_oxida_I"/>
    <property type="match status" value="1"/>
</dbReference>
<evidence type="ECO:0000256" key="6">
    <source>
        <dbReference type="ARBA" id="ARBA00022692"/>
    </source>
</evidence>
<dbReference type="RefSeq" id="WP_201371351.1">
    <property type="nucleotide sequence ID" value="NZ_BNJG01000001.1"/>
</dbReference>
<dbReference type="InterPro" id="IPR002585">
    <property type="entry name" value="Cyt-d_ubiquinol_oxidase_su_1"/>
</dbReference>
<name>A0ABQ3UQM3_9CHLR</name>
<evidence type="ECO:0000313" key="14">
    <source>
        <dbReference type="Proteomes" id="UP000654345"/>
    </source>
</evidence>
<evidence type="ECO:0000256" key="1">
    <source>
        <dbReference type="ARBA" id="ARBA00004651"/>
    </source>
</evidence>
<keyword evidence="14" id="KW-1185">Reference proteome</keyword>
<feature type="transmembrane region" description="Helical" evidence="12">
    <location>
        <begin position="59"/>
        <end position="80"/>
    </location>
</feature>
<comment type="subcellular location">
    <subcellularLocation>
        <location evidence="1">Cell membrane</location>
        <topology evidence="1">Multi-pass membrane protein</topology>
    </subcellularLocation>
</comment>
<feature type="transmembrane region" description="Helical" evidence="12">
    <location>
        <begin position="216"/>
        <end position="233"/>
    </location>
</feature>
<keyword evidence="9 12" id="KW-1133">Transmembrane helix</keyword>
<dbReference type="Proteomes" id="UP000654345">
    <property type="component" value="Unassembled WGS sequence"/>
</dbReference>
<evidence type="ECO:0000256" key="5">
    <source>
        <dbReference type="ARBA" id="ARBA00022617"/>
    </source>
</evidence>
<evidence type="ECO:0000256" key="2">
    <source>
        <dbReference type="ARBA" id="ARBA00009819"/>
    </source>
</evidence>
<keyword evidence="6 12" id="KW-0812">Transmembrane</keyword>
<evidence type="ECO:0000256" key="8">
    <source>
        <dbReference type="ARBA" id="ARBA00022982"/>
    </source>
</evidence>
<evidence type="ECO:0000313" key="13">
    <source>
        <dbReference type="EMBL" id="GHO54670.1"/>
    </source>
</evidence>
<evidence type="ECO:0000256" key="11">
    <source>
        <dbReference type="ARBA" id="ARBA00023136"/>
    </source>
</evidence>
<keyword evidence="10 12" id="KW-0408">Iron</keyword>
<protein>
    <submittedName>
        <fullName evidence="13">Cytochrome ubiquinol oxidase subunit I</fullName>
    </submittedName>
</protein>
<dbReference type="EMBL" id="BNJG01000001">
    <property type="protein sequence ID" value="GHO54670.1"/>
    <property type="molecule type" value="Genomic_DNA"/>
</dbReference>
<sequence>MGDLLAARAQMGTSLAFHIIFSVLGVGLPLLLCIAEGLALKTKNQTWMLLTRRWAKAAAILFAIGAVSGTILSFELGLLWPTYIEFAGRVIGLPFMLEGFAFFLEAIFLGLYLYGWGQLSPRAHWLCSFPIWISGLASAWFIVSANSWMNTPAGFVFKNGQVVDIRPFQAIFNPSTPYQTVHMMLASYVATGFAVAAVYGWAMLRGKRDDYHRKGLMLGMLMAVVAVPLQIVSGDLNARFLANYQPTKFAAMEAVFKTQDGAPITIGGLVDPNTGEVRYALEIPRGLSLLAYTNPDAKVKGLEQIPRDDWPNVPLVHLSFDGMVSSGFFMLFIAFVYWLFFFLRRRKAPEHKLLLWGIVVSGVLGFLAVELGWMVTELGRQPWTIYGFLRTRDAVTTAPWLNESFLAFTGIYILLGVALVWLLLRVARTPMPRLGPQKQAQRAGV</sequence>
<keyword evidence="3 12" id="KW-0813">Transport</keyword>
<evidence type="ECO:0000256" key="7">
    <source>
        <dbReference type="ARBA" id="ARBA00022723"/>
    </source>
</evidence>
<organism evidence="13 14">
    <name type="scientific">Ktedonobacter robiniae</name>
    <dbReference type="NCBI Taxonomy" id="2778365"/>
    <lineage>
        <taxon>Bacteria</taxon>
        <taxon>Bacillati</taxon>
        <taxon>Chloroflexota</taxon>
        <taxon>Ktedonobacteria</taxon>
        <taxon>Ktedonobacterales</taxon>
        <taxon>Ktedonobacteraceae</taxon>
        <taxon>Ktedonobacter</taxon>
    </lineage>
</organism>
<feature type="transmembrane region" description="Helical" evidence="12">
    <location>
        <begin position="185"/>
        <end position="204"/>
    </location>
</feature>
<evidence type="ECO:0000256" key="3">
    <source>
        <dbReference type="ARBA" id="ARBA00022448"/>
    </source>
</evidence>
<dbReference type="PIRSF" id="PIRSF006446">
    <property type="entry name" value="Cyt_quinol_oxidase_1"/>
    <property type="match status" value="1"/>
</dbReference>
<evidence type="ECO:0000256" key="9">
    <source>
        <dbReference type="ARBA" id="ARBA00022989"/>
    </source>
</evidence>
<feature type="transmembrane region" description="Helical" evidence="12">
    <location>
        <begin position="15"/>
        <end position="38"/>
    </location>
</feature>
<keyword evidence="11 12" id="KW-0472">Membrane</keyword>
<comment type="similarity">
    <text evidence="2 12">Belongs to the cytochrome ubiquinol oxidase subunit 1 family.</text>
</comment>
<keyword evidence="7 12" id="KW-0479">Metal-binding</keyword>
<reference evidence="13 14" key="1">
    <citation type="journal article" date="2021" name="Int. J. Syst. Evol. Microbiol.">
        <title>Reticulibacter mediterranei gen. nov., sp. nov., within the new family Reticulibacteraceae fam. nov., and Ktedonospora formicarum gen. nov., sp. nov., Ktedonobacter robiniae sp. nov., Dictyobacter formicarum sp. nov. and Dictyobacter arantiisoli sp. nov., belonging to the class Ktedonobacteria.</title>
        <authorList>
            <person name="Yabe S."/>
            <person name="Zheng Y."/>
            <person name="Wang C.M."/>
            <person name="Sakai Y."/>
            <person name="Abe K."/>
            <person name="Yokota A."/>
            <person name="Donadio S."/>
            <person name="Cavaletti L."/>
            <person name="Monciardini P."/>
        </authorList>
    </citation>
    <scope>NUCLEOTIDE SEQUENCE [LARGE SCALE GENOMIC DNA]</scope>
    <source>
        <strain evidence="13 14">SOSP1-30</strain>
    </source>
</reference>
<comment type="caution">
    <text evidence="13">The sequence shown here is derived from an EMBL/GenBank/DDBJ whole genome shotgun (WGS) entry which is preliminary data.</text>
</comment>
<feature type="transmembrane region" description="Helical" evidence="12">
    <location>
        <begin position="322"/>
        <end position="341"/>
    </location>
</feature>
<dbReference type="PANTHER" id="PTHR30365:SF14">
    <property type="entry name" value="CYTOCHROME BD MENAQUINOL OXIDASE SUBUNIT I-RELATED"/>
    <property type="match status" value="1"/>
</dbReference>
<feature type="transmembrane region" description="Helical" evidence="12">
    <location>
        <begin position="86"/>
        <end position="113"/>
    </location>
</feature>
<proteinExistence type="inferred from homology"/>
<dbReference type="PANTHER" id="PTHR30365">
    <property type="entry name" value="CYTOCHROME D UBIQUINOL OXIDASE"/>
    <property type="match status" value="1"/>
</dbReference>
<accession>A0ABQ3UQM3</accession>
<feature type="transmembrane region" description="Helical" evidence="12">
    <location>
        <begin position="405"/>
        <end position="424"/>
    </location>
</feature>
<keyword evidence="8 12" id="KW-0249">Electron transport</keyword>
<evidence type="ECO:0000256" key="4">
    <source>
        <dbReference type="ARBA" id="ARBA00022475"/>
    </source>
</evidence>
<gene>
    <name evidence="13" type="ORF">KSB_31450</name>
</gene>
<evidence type="ECO:0000256" key="10">
    <source>
        <dbReference type="ARBA" id="ARBA00023004"/>
    </source>
</evidence>
<keyword evidence="4 12" id="KW-1003">Cell membrane</keyword>
<evidence type="ECO:0000256" key="12">
    <source>
        <dbReference type="PIRNR" id="PIRNR006446"/>
    </source>
</evidence>
<keyword evidence="5 12" id="KW-0349">Heme</keyword>
<feature type="transmembrane region" description="Helical" evidence="12">
    <location>
        <begin position="353"/>
        <end position="375"/>
    </location>
</feature>
<feature type="transmembrane region" description="Helical" evidence="12">
    <location>
        <begin position="125"/>
        <end position="143"/>
    </location>
</feature>